<dbReference type="OMA" id="LRFKVWP"/>
<dbReference type="InterPro" id="IPR000195">
    <property type="entry name" value="Rab-GAP-TBC_dom"/>
</dbReference>
<dbReference type="OrthoDB" id="27140at2759"/>
<dbReference type="AlphaFoldDB" id="J7RBT6"/>
<name>J7RBT6_HUIN7</name>
<dbReference type="SMART" id="SM00164">
    <property type="entry name" value="TBC"/>
    <property type="match status" value="1"/>
</dbReference>
<dbReference type="RefSeq" id="XP_022466610.1">
    <property type="nucleotide sequence ID" value="XM_022610300.1"/>
</dbReference>
<accession>J7RBT6</accession>
<dbReference type="SUPFAM" id="SSF47923">
    <property type="entry name" value="Ypt/Rab-GAP domain of gyp1p"/>
    <property type="match status" value="2"/>
</dbReference>
<dbReference type="STRING" id="1071383.J7RBT6"/>
<dbReference type="InterPro" id="IPR035969">
    <property type="entry name" value="Rab-GAP_TBC_sf"/>
</dbReference>
<evidence type="ECO:0000259" key="1">
    <source>
        <dbReference type="SMART" id="SM00164"/>
    </source>
</evidence>
<dbReference type="GO" id="GO:0071543">
    <property type="term" value="P:diphosphoinositol polyphosphate metabolic process"/>
    <property type="evidence" value="ECO:0007669"/>
    <property type="project" value="EnsemblFungi"/>
</dbReference>
<organism evidence="2 3">
    <name type="scientific">Huiozyma naganishii (strain ATCC MYA-139 / BCRC 22969 / CBS 8797 / KCTC 17520 / NBRC 10181 / NCYC 3082 / Yp74L-3)</name>
    <name type="common">Yeast</name>
    <name type="synonym">Kazachstania naganishii</name>
    <dbReference type="NCBI Taxonomy" id="1071383"/>
    <lineage>
        <taxon>Eukaryota</taxon>
        <taxon>Fungi</taxon>
        <taxon>Dikarya</taxon>
        <taxon>Ascomycota</taxon>
        <taxon>Saccharomycotina</taxon>
        <taxon>Saccharomycetes</taxon>
        <taxon>Saccharomycetales</taxon>
        <taxon>Saccharomycetaceae</taxon>
        <taxon>Huiozyma</taxon>
    </lineage>
</organism>
<sequence length="645" mass="74188">MSAKPSTPDNKTAISVSHHLKNLKQQFKDRQLINLLIDLVRANDHDSLAYIARTSGIPPQLRHVVWPVLLKYHPMCISPNIMSNTINWDPQTRSYHFNESNTANNSNSNGMSPVQSTTVLHTIKSDSKAPTSEQDKINSGADDAYLDRIISHDLRRYFHSRSSNHTPPTSADSTAPAVEQEIVSILKFAIFNFVNKWSKIFKYESGLAWIALGLAEWFPPSSCVAEPVVLTGRRHSKDAPKEKNSPDLNINNLYQEYPLPSLLRSKLPKEYAFQFADLYERLLLVILHCPDTVRARDQINREFPSKSEHMTNYFPILSGGDLQFQSTIFFKAFASILPELYQPLMEESNLQTNTSRLTWLYWWLKFSGARALQRQDRGRLWDILLGWRPKPNMNSINFFLNYNSKLFDHLYHEVPPGFRSPTNTKNSEYLKSLNKLDPFWFPDLDLFTLGDRDFPFDYNVLREILTKNKYDQQCSDTVDNKRGSEVETKESPLTYSTIDPHIQLVFIYVAILQYNEFKLLEFEETEISEFLNNVPMLSKTDDKNYKKLYVEIDYNAVNKKHNASNFRSHKAYSISETSSTSSLSSGSSANNAAANPNEPASKRHMLIELGNDAKASHSFNDLLNSAGDIWRKWLWKELEENVNSE</sequence>
<dbReference type="GO" id="GO:0052845">
    <property type="term" value="F:inositol-5-diphosphate-1,2,3,4,6-pentakisphosphate diphosphatase activity"/>
    <property type="evidence" value="ECO:0007669"/>
    <property type="project" value="EnsemblFungi"/>
</dbReference>
<dbReference type="Proteomes" id="UP000006310">
    <property type="component" value="Chromosome 10"/>
</dbReference>
<reference evidence="3" key="2">
    <citation type="submission" date="2012-08" db="EMBL/GenBank/DDBJ databases">
        <title>Genome sequence of Kazachstania naganishii.</title>
        <authorList>
            <person name="Gordon J.L."/>
            <person name="Armisen D."/>
            <person name="Proux-Wera E."/>
            <person name="OhEigeartaigh S.S."/>
            <person name="Byrne K.P."/>
            <person name="Wolfe K.H."/>
        </authorList>
    </citation>
    <scope>NUCLEOTIDE SEQUENCE [LARGE SCALE GENOMIC DNA]</scope>
    <source>
        <strain evidence="3">ATCC MYA-139 / BCRC 22969 / CBS 8797 / CCRC 22969 / KCTC 17520 / NBRC 10181 / NCYC 3082</strain>
    </source>
</reference>
<dbReference type="HOGENOM" id="CLU_028817_0_0_1"/>
<feature type="domain" description="Rab-GAP TBC" evidence="1">
    <location>
        <begin position="53"/>
        <end position="411"/>
    </location>
</feature>
<dbReference type="eggNOG" id="ENOG502QVXN">
    <property type="taxonomic scope" value="Eukaryota"/>
</dbReference>
<gene>
    <name evidence="2" type="primary">KNAG0J02860</name>
    <name evidence="2" type="ordered locus">KNAG_0J02860</name>
</gene>
<proteinExistence type="predicted"/>
<evidence type="ECO:0000313" key="2">
    <source>
        <dbReference type="EMBL" id="CCK72365.1"/>
    </source>
</evidence>
<keyword evidence="3" id="KW-1185">Reference proteome</keyword>
<evidence type="ECO:0000313" key="3">
    <source>
        <dbReference type="Proteomes" id="UP000006310"/>
    </source>
</evidence>
<dbReference type="Gene3D" id="1.10.472.80">
    <property type="entry name" value="Ypt/Rab-GAP domain of gyp1p, domain 3"/>
    <property type="match status" value="1"/>
</dbReference>
<dbReference type="EMBL" id="HE978323">
    <property type="protein sequence ID" value="CCK72365.1"/>
    <property type="molecule type" value="Genomic_DNA"/>
</dbReference>
<reference evidence="2 3" key="1">
    <citation type="journal article" date="2011" name="Proc. Natl. Acad. Sci. U.S.A.">
        <title>Evolutionary erosion of yeast sex chromosomes by mating-type switching accidents.</title>
        <authorList>
            <person name="Gordon J.L."/>
            <person name="Armisen D."/>
            <person name="Proux-Wera E."/>
            <person name="Oheigeartaigh S.S."/>
            <person name="Byrne K.P."/>
            <person name="Wolfe K.H."/>
        </authorList>
    </citation>
    <scope>NUCLEOTIDE SEQUENCE [LARGE SCALE GENOMIC DNA]</scope>
    <source>
        <strain evidence="3">ATCC MYA-139 / BCRC 22969 / CBS 8797 / CCRC 22969 / KCTC 17520 / NBRC 10181 / NCYC 3082</strain>
    </source>
</reference>
<dbReference type="GeneID" id="34528120"/>
<protein>
    <recommendedName>
        <fullName evidence="1">Rab-GAP TBC domain-containing protein</fullName>
    </recommendedName>
</protein>
<dbReference type="KEGG" id="kng:KNAG_0J02860"/>